<sequence length="200" mass="22064">MHSLVLLCPLCSDPCGVCVAPKHSHSQGQQPDSELHPPCLPHTLLSLFLALHRPPQPCHLPPLTDHLCSCVHSGCVFCRAFQAIRPESRIRKWMGPQKTNSVVFLCSFTQVTLCGIWLGTEPPFVNKDPQFMPGYIIIQCNEGSVTAFYSVLGYLGFLVLGSLAVAFLARNLPDAFNEAKFLTFSMLVSCSVWVAFLPSY</sequence>
<name>Q8NGA3_HUMAN</name>
<feature type="domain" description="G-protein coupled receptors family 3 profile" evidence="11">
    <location>
        <begin position="79"/>
        <end position="200"/>
    </location>
</feature>
<dbReference type="InterPro" id="IPR000068">
    <property type="entry name" value="GPCR_3_Ca_sens_rcpt-rel"/>
</dbReference>
<keyword evidence="2" id="KW-1003">Cell membrane</keyword>
<evidence type="ECO:0000256" key="5">
    <source>
        <dbReference type="ARBA" id="ARBA00023040"/>
    </source>
</evidence>
<feature type="transmembrane region" description="Helical" evidence="10">
    <location>
        <begin position="181"/>
        <end position="199"/>
    </location>
</feature>
<keyword evidence="6 10" id="KW-0472">Membrane</keyword>
<dbReference type="PANTHER" id="PTHR24061">
    <property type="entry name" value="CALCIUM-SENSING RECEPTOR-RELATED"/>
    <property type="match status" value="1"/>
</dbReference>
<proteinExistence type="predicted"/>
<evidence type="ECO:0000256" key="4">
    <source>
        <dbReference type="ARBA" id="ARBA00022989"/>
    </source>
</evidence>
<keyword evidence="3 10" id="KW-0812">Transmembrane</keyword>
<dbReference type="AlphaFoldDB" id="Q8NGA3"/>
<dbReference type="PANTHER" id="PTHR24061:SF545">
    <property type="entry name" value="VOMERONASAL 2, RECEPTOR 118-RELATED"/>
    <property type="match status" value="1"/>
</dbReference>
<keyword evidence="4 10" id="KW-1133">Transmembrane helix</keyword>
<evidence type="ECO:0000259" key="11">
    <source>
        <dbReference type="PROSITE" id="PS50259"/>
    </source>
</evidence>
<organism evidence="12">
    <name type="scientific">Homo sapiens</name>
    <name type="common">Human</name>
    <dbReference type="NCBI Taxonomy" id="9606"/>
    <lineage>
        <taxon>Eukaryota</taxon>
        <taxon>Metazoa</taxon>
        <taxon>Chordata</taxon>
        <taxon>Craniata</taxon>
        <taxon>Vertebrata</taxon>
        <taxon>Euteleostomi</taxon>
        <taxon>Mammalia</taxon>
        <taxon>Eutheria</taxon>
        <taxon>Euarchontoglires</taxon>
        <taxon>Primates</taxon>
        <taxon>Haplorrhini</taxon>
        <taxon>Catarrhini</taxon>
        <taxon>Hominidae</taxon>
        <taxon>Homo</taxon>
    </lineage>
</organism>
<keyword evidence="9" id="KW-0807">Transducer</keyword>
<evidence type="ECO:0000256" key="1">
    <source>
        <dbReference type="ARBA" id="ARBA00004651"/>
    </source>
</evidence>
<evidence type="ECO:0000256" key="10">
    <source>
        <dbReference type="SAM" id="Phobius"/>
    </source>
</evidence>
<dbReference type="PROSITE" id="PS50259">
    <property type="entry name" value="G_PROTEIN_RECEP_F3_4"/>
    <property type="match status" value="1"/>
</dbReference>
<dbReference type="Pfam" id="PF00003">
    <property type="entry name" value="7tm_3"/>
    <property type="match status" value="1"/>
</dbReference>
<dbReference type="InterPro" id="IPR000337">
    <property type="entry name" value="GPCR_3"/>
</dbReference>
<evidence type="ECO:0000256" key="3">
    <source>
        <dbReference type="ARBA" id="ARBA00022692"/>
    </source>
</evidence>
<accession>Q8NGA3</accession>
<dbReference type="SMR" id="Q8NGA3"/>
<comment type="subcellular location">
    <subcellularLocation>
        <location evidence="1">Cell membrane</location>
        <topology evidence="1">Multi-pass membrane protein</topology>
    </subcellularLocation>
</comment>
<dbReference type="InterPro" id="IPR017978">
    <property type="entry name" value="GPCR_3_C"/>
</dbReference>
<evidence type="ECO:0000313" key="12">
    <source>
        <dbReference type="EMBL" id="BAC06138.1"/>
    </source>
</evidence>
<keyword evidence="5" id="KW-0297">G-protein coupled receptor</keyword>
<evidence type="ECO:0000256" key="6">
    <source>
        <dbReference type="ARBA" id="ARBA00023136"/>
    </source>
</evidence>
<feature type="transmembrane region" description="Helical" evidence="10">
    <location>
        <begin position="151"/>
        <end position="169"/>
    </location>
</feature>
<evidence type="ECO:0000256" key="2">
    <source>
        <dbReference type="ARBA" id="ARBA00022475"/>
    </source>
</evidence>
<protein>
    <submittedName>
        <fullName evidence="12">Seven transmembrane helix receptor</fullName>
    </submittedName>
</protein>
<reference evidence="12" key="1">
    <citation type="submission" date="2001-07" db="EMBL/GenBank/DDBJ databases">
        <title>Genome-wide discovery and analysis of human seven transmembrane helix receptor genes.</title>
        <authorList>
            <person name="Suwa M."/>
            <person name="Sato T."/>
            <person name="Okouchi I."/>
            <person name="Arita M."/>
            <person name="Futami K."/>
            <person name="Matsumoto S."/>
            <person name="Tsutsumi S."/>
            <person name="Aburatani H."/>
            <person name="Asai K."/>
            <person name="Akiyama Y."/>
        </authorList>
    </citation>
    <scope>NUCLEOTIDE SEQUENCE</scope>
    <source>
        <strain evidence="12">CBRC7TM_486</strain>
    </source>
</reference>
<evidence type="ECO:0000256" key="9">
    <source>
        <dbReference type="ARBA" id="ARBA00023224"/>
    </source>
</evidence>
<evidence type="ECO:0000256" key="7">
    <source>
        <dbReference type="ARBA" id="ARBA00023170"/>
    </source>
</evidence>
<keyword evidence="7 12" id="KW-0675">Receptor</keyword>
<dbReference type="GO" id="GO:0004930">
    <property type="term" value="F:G protein-coupled receptor activity"/>
    <property type="evidence" value="ECO:0007669"/>
    <property type="project" value="UniProtKB-KW"/>
</dbReference>
<dbReference type="GO" id="GO:0005886">
    <property type="term" value="C:plasma membrane"/>
    <property type="evidence" value="ECO:0007669"/>
    <property type="project" value="UniProtKB-SubCell"/>
</dbReference>
<dbReference type="EMBL" id="AB065923">
    <property type="protein sequence ID" value="BAC06138.1"/>
    <property type="molecule type" value="Genomic_DNA"/>
</dbReference>
<evidence type="ECO:0000256" key="8">
    <source>
        <dbReference type="ARBA" id="ARBA00023180"/>
    </source>
</evidence>
<dbReference type="PRINTS" id="PR00248">
    <property type="entry name" value="GPCRMGR"/>
</dbReference>
<feature type="transmembrane region" description="Helical" evidence="10">
    <location>
        <begin position="99"/>
        <end position="119"/>
    </location>
</feature>
<keyword evidence="8" id="KW-0325">Glycoprotein</keyword>